<accession>A0ABW3I4C5</accession>
<protein>
    <submittedName>
        <fullName evidence="2">M28 family metallopeptidase</fullName>
    </submittedName>
</protein>
<dbReference type="RefSeq" id="WP_377716269.1">
    <property type="nucleotide sequence ID" value="NZ_JBHTJM010000010.1"/>
</dbReference>
<dbReference type="Gene3D" id="3.40.630.10">
    <property type="entry name" value="Zn peptidases"/>
    <property type="match status" value="1"/>
</dbReference>
<organism evidence="2 3">
    <name type="scientific">Pseudofulvibacter geojedonensis</name>
    <dbReference type="NCBI Taxonomy" id="1123758"/>
    <lineage>
        <taxon>Bacteria</taxon>
        <taxon>Pseudomonadati</taxon>
        <taxon>Bacteroidota</taxon>
        <taxon>Flavobacteriia</taxon>
        <taxon>Flavobacteriales</taxon>
        <taxon>Flavobacteriaceae</taxon>
        <taxon>Pseudofulvibacter</taxon>
    </lineage>
</organism>
<gene>
    <name evidence="2" type="ORF">ACFQ1O_11965</name>
</gene>
<name>A0ABW3I4C5_9FLAO</name>
<dbReference type="Proteomes" id="UP001596997">
    <property type="component" value="Unassembled WGS sequence"/>
</dbReference>
<evidence type="ECO:0000259" key="1">
    <source>
        <dbReference type="Pfam" id="PF04389"/>
    </source>
</evidence>
<sequence>MIKNIFFLSLLIISCKGSTVVMDNDNPENNQLPEPSKHDVIYADVKKKPALVTTPEEVKEIVSYLASDELAGRDTGSEGIDKAATYIANNFKDSGLKEYYKSYRDTFKVGNKEAFNVVGVIEGKDPELKDEFVVIGAHYDHIGNGKKVGEDIIANGANDNAAGTATVMELAKYLAKKSNKRSILFVAFAAEEKGLLGSKHLAKKLKNEGVNVAIVLNFEMIGVPLKDKDYTAYVTGYNMSNLAEKMNSYASANLVGYLPQAKQYQLFSRSDNYPFYKEFKIPAQTFCTFDFTNFDYYHHVDDEVDKLDFNHMASFINAYALAVEKVINSKPGEIKLNE</sequence>
<dbReference type="InterPro" id="IPR045175">
    <property type="entry name" value="M28_fam"/>
</dbReference>
<dbReference type="CDD" id="cd03877">
    <property type="entry name" value="M28_like"/>
    <property type="match status" value="1"/>
</dbReference>
<keyword evidence="3" id="KW-1185">Reference proteome</keyword>
<reference evidence="3" key="1">
    <citation type="journal article" date="2019" name="Int. J. Syst. Evol. Microbiol.">
        <title>The Global Catalogue of Microorganisms (GCM) 10K type strain sequencing project: providing services to taxonomists for standard genome sequencing and annotation.</title>
        <authorList>
            <consortium name="The Broad Institute Genomics Platform"/>
            <consortium name="The Broad Institute Genome Sequencing Center for Infectious Disease"/>
            <person name="Wu L."/>
            <person name="Ma J."/>
        </authorList>
    </citation>
    <scope>NUCLEOTIDE SEQUENCE [LARGE SCALE GENOMIC DNA]</scope>
    <source>
        <strain evidence="3">CCUG 62114</strain>
    </source>
</reference>
<dbReference type="PANTHER" id="PTHR12147:SF26">
    <property type="entry name" value="PEPTIDASE M28 DOMAIN-CONTAINING PROTEIN"/>
    <property type="match status" value="1"/>
</dbReference>
<dbReference type="SUPFAM" id="SSF53187">
    <property type="entry name" value="Zn-dependent exopeptidases"/>
    <property type="match status" value="1"/>
</dbReference>
<evidence type="ECO:0000313" key="3">
    <source>
        <dbReference type="Proteomes" id="UP001596997"/>
    </source>
</evidence>
<dbReference type="Pfam" id="PF04389">
    <property type="entry name" value="Peptidase_M28"/>
    <property type="match status" value="1"/>
</dbReference>
<comment type="caution">
    <text evidence="2">The sequence shown here is derived from an EMBL/GenBank/DDBJ whole genome shotgun (WGS) entry which is preliminary data.</text>
</comment>
<dbReference type="PANTHER" id="PTHR12147">
    <property type="entry name" value="METALLOPEPTIDASE M28 FAMILY MEMBER"/>
    <property type="match status" value="1"/>
</dbReference>
<proteinExistence type="predicted"/>
<dbReference type="InterPro" id="IPR007484">
    <property type="entry name" value="Peptidase_M28"/>
</dbReference>
<dbReference type="EMBL" id="JBHTJM010000010">
    <property type="protein sequence ID" value="MFD0964720.1"/>
    <property type="molecule type" value="Genomic_DNA"/>
</dbReference>
<feature type="domain" description="Peptidase M28" evidence="1">
    <location>
        <begin position="116"/>
        <end position="316"/>
    </location>
</feature>
<dbReference type="PROSITE" id="PS51257">
    <property type="entry name" value="PROKAR_LIPOPROTEIN"/>
    <property type="match status" value="1"/>
</dbReference>
<evidence type="ECO:0000313" key="2">
    <source>
        <dbReference type="EMBL" id="MFD0964720.1"/>
    </source>
</evidence>